<feature type="compositionally biased region" description="Polar residues" evidence="9">
    <location>
        <begin position="43"/>
        <end position="59"/>
    </location>
</feature>
<protein>
    <recommendedName>
        <fullName evidence="2">RING-type E3 ubiquitin transferase</fullName>
        <ecNumber evidence="2">2.3.2.27</ecNumber>
    </recommendedName>
</protein>
<evidence type="ECO:0000313" key="12">
    <source>
        <dbReference type="Proteomes" id="UP001497480"/>
    </source>
</evidence>
<keyword evidence="5 8" id="KW-0863">Zinc-finger</keyword>
<keyword evidence="12" id="KW-1185">Reference proteome</keyword>
<dbReference type="PANTHER" id="PTHR22937:SF163">
    <property type="entry name" value="RING-TYPE E3 UBIQUITIN TRANSFERASE"/>
    <property type="match status" value="1"/>
</dbReference>
<dbReference type="Gene3D" id="3.30.40.10">
    <property type="entry name" value="Zinc/RING finger domain, C3HC4 (zinc finger)"/>
    <property type="match status" value="1"/>
</dbReference>
<evidence type="ECO:0000256" key="1">
    <source>
        <dbReference type="ARBA" id="ARBA00000900"/>
    </source>
</evidence>
<evidence type="ECO:0000256" key="9">
    <source>
        <dbReference type="SAM" id="MobiDB-lite"/>
    </source>
</evidence>
<evidence type="ECO:0000256" key="2">
    <source>
        <dbReference type="ARBA" id="ARBA00012483"/>
    </source>
</evidence>
<dbReference type="SUPFAM" id="SSF57850">
    <property type="entry name" value="RING/U-box"/>
    <property type="match status" value="1"/>
</dbReference>
<evidence type="ECO:0000256" key="4">
    <source>
        <dbReference type="ARBA" id="ARBA00022723"/>
    </source>
</evidence>
<comment type="caution">
    <text evidence="11">The sequence shown here is derived from an EMBL/GenBank/DDBJ whole genome shotgun (WGS) entry which is preliminary data.</text>
</comment>
<dbReference type="InterPro" id="IPR001841">
    <property type="entry name" value="Znf_RING"/>
</dbReference>
<dbReference type="GO" id="GO:0061630">
    <property type="term" value="F:ubiquitin protein ligase activity"/>
    <property type="evidence" value="ECO:0007669"/>
    <property type="project" value="UniProtKB-EC"/>
</dbReference>
<accession>A0AAV1W0Y2</accession>
<name>A0AAV1W0Y2_LUPLU</name>
<gene>
    <name evidence="11" type="ORF">LLUT_LOCUS3883</name>
</gene>
<evidence type="ECO:0000256" key="5">
    <source>
        <dbReference type="ARBA" id="ARBA00022771"/>
    </source>
</evidence>
<dbReference type="SMART" id="SM00184">
    <property type="entry name" value="RING"/>
    <property type="match status" value="1"/>
</dbReference>
<evidence type="ECO:0000313" key="11">
    <source>
        <dbReference type="EMBL" id="CAL0302823.1"/>
    </source>
</evidence>
<dbReference type="AlphaFoldDB" id="A0AAV1W0Y2"/>
<feature type="domain" description="RING-type" evidence="10">
    <location>
        <begin position="195"/>
        <end position="236"/>
    </location>
</feature>
<dbReference type="PROSITE" id="PS50089">
    <property type="entry name" value="ZF_RING_2"/>
    <property type="match status" value="1"/>
</dbReference>
<keyword evidence="6" id="KW-0833">Ubl conjugation pathway</keyword>
<dbReference type="InterPro" id="IPR045191">
    <property type="entry name" value="MBR1/2-like"/>
</dbReference>
<dbReference type="EC" id="2.3.2.27" evidence="2"/>
<keyword evidence="4" id="KW-0479">Metal-binding</keyword>
<feature type="compositionally biased region" description="Acidic residues" evidence="9">
    <location>
        <begin position="139"/>
        <end position="148"/>
    </location>
</feature>
<evidence type="ECO:0000259" key="10">
    <source>
        <dbReference type="PROSITE" id="PS50089"/>
    </source>
</evidence>
<dbReference type="Pfam" id="PF13639">
    <property type="entry name" value="zf-RING_2"/>
    <property type="match status" value="1"/>
</dbReference>
<dbReference type="EMBL" id="CAXHTB010000003">
    <property type="protein sequence ID" value="CAL0302823.1"/>
    <property type="molecule type" value="Genomic_DNA"/>
</dbReference>
<organism evidence="11 12">
    <name type="scientific">Lupinus luteus</name>
    <name type="common">European yellow lupine</name>
    <dbReference type="NCBI Taxonomy" id="3873"/>
    <lineage>
        <taxon>Eukaryota</taxon>
        <taxon>Viridiplantae</taxon>
        <taxon>Streptophyta</taxon>
        <taxon>Embryophyta</taxon>
        <taxon>Tracheophyta</taxon>
        <taxon>Spermatophyta</taxon>
        <taxon>Magnoliopsida</taxon>
        <taxon>eudicotyledons</taxon>
        <taxon>Gunneridae</taxon>
        <taxon>Pentapetalae</taxon>
        <taxon>rosids</taxon>
        <taxon>fabids</taxon>
        <taxon>Fabales</taxon>
        <taxon>Fabaceae</taxon>
        <taxon>Papilionoideae</taxon>
        <taxon>50 kb inversion clade</taxon>
        <taxon>genistoids sensu lato</taxon>
        <taxon>core genistoids</taxon>
        <taxon>Genisteae</taxon>
        <taxon>Lupinus</taxon>
    </lineage>
</organism>
<feature type="compositionally biased region" description="Polar residues" evidence="9">
    <location>
        <begin position="1"/>
        <end position="37"/>
    </location>
</feature>
<dbReference type="InterPro" id="IPR013083">
    <property type="entry name" value="Znf_RING/FYVE/PHD"/>
</dbReference>
<dbReference type="GO" id="GO:0008270">
    <property type="term" value="F:zinc ion binding"/>
    <property type="evidence" value="ECO:0007669"/>
    <property type="project" value="UniProtKB-KW"/>
</dbReference>
<dbReference type="Proteomes" id="UP001497480">
    <property type="component" value="Unassembled WGS sequence"/>
</dbReference>
<evidence type="ECO:0000256" key="6">
    <source>
        <dbReference type="ARBA" id="ARBA00022786"/>
    </source>
</evidence>
<comment type="catalytic activity">
    <reaction evidence="1">
        <text>S-ubiquitinyl-[E2 ubiquitin-conjugating enzyme]-L-cysteine + [acceptor protein]-L-lysine = [E2 ubiquitin-conjugating enzyme]-L-cysteine + N(6)-ubiquitinyl-[acceptor protein]-L-lysine.</text>
        <dbReference type="EC" id="2.3.2.27"/>
    </reaction>
</comment>
<keyword evidence="7" id="KW-0862">Zinc</keyword>
<evidence type="ECO:0000256" key="3">
    <source>
        <dbReference type="ARBA" id="ARBA00022679"/>
    </source>
</evidence>
<dbReference type="PANTHER" id="PTHR22937">
    <property type="entry name" value="E3 UBIQUITIN-PROTEIN LIGASE RNF165"/>
    <property type="match status" value="1"/>
</dbReference>
<evidence type="ECO:0000256" key="7">
    <source>
        <dbReference type="ARBA" id="ARBA00022833"/>
    </source>
</evidence>
<feature type="region of interest" description="Disordered" evidence="9">
    <location>
        <begin position="134"/>
        <end position="162"/>
    </location>
</feature>
<evidence type="ECO:0000256" key="8">
    <source>
        <dbReference type="PROSITE-ProRule" id="PRU00175"/>
    </source>
</evidence>
<reference evidence="11 12" key="1">
    <citation type="submission" date="2024-03" db="EMBL/GenBank/DDBJ databases">
        <authorList>
            <person name="Martinez-Hernandez J."/>
        </authorList>
    </citation>
    <scope>NUCLEOTIDE SEQUENCE [LARGE SCALE GENOMIC DNA]</scope>
</reference>
<proteinExistence type="predicted"/>
<sequence length="249" mass="27910">MRIRQSNHTQNEVNFDPSIGSSHSDNPPSPANGTNESFIDEQSGLNNNVPNQDNSNIVNHPNVGEASFPSPMQSSQEMDYSIMVDSSTLPTNAIHAEVNSQPGFLSQSSIIHDIRSGEVEFRHAILEHLRAGGSLQVEGVEEEEEQNEDEPHVEEVEEGEEDDAGMWLTREEIRTSIRHETIEFAAEDSPEKEVCDICQDGYVKGDKVGRLDCSHKFHMGCISDWLVRKNICPKCRRMALLPIYVDYTT</sequence>
<keyword evidence="3" id="KW-0808">Transferase</keyword>
<feature type="region of interest" description="Disordered" evidence="9">
    <location>
        <begin position="1"/>
        <end position="77"/>
    </location>
</feature>